<dbReference type="AlphaFoldDB" id="A0A2J9PMU6"/>
<feature type="domain" description="AMP-dependent synthetase/ligase" evidence="3">
    <location>
        <begin position="9"/>
        <end position="359"/>
    </location>
</feature>
<feature type="domain" description="AMP-binding enzyme C-terminal" evidence="4">
    <location>
        <begin position="409"/>
        <end position="487"/>
    </location>
</feature>
<dbReference type="InterPro" id="IPR042099">
    <property type="entry name" value="ANL_N_sf"/>
</dbReference>
<dbReference type="PROSITE" id="PS00455">
    <property type="entry name" value="AMP_BINDING"/>
    <property type="match status" value="1"/>
</dbReference>
<dbReference type="InterPro" id="IPR000873">
    <property type="entry name" value="AMP-dep_synth/lig_dom"/>
</dbReference>
<sequence length="511" mass="57252">MNLDWIKTRAITSPEKVAVIDPLKQTEFTYQELNQRAEILARHLVEDAGIKKGDRIATFAPNDIAIIDMLLAAIKIGAVFVPLNWRLKPVEIARVVEDAGIEYILYATNHLDRLSEVPDAYIKYNVDEAEYNQMMDLSNHQSFESVSIDWQDPILLIYTSGSTGRPKGVIHTHESYLNNVFNQIISWRMSEDWVTIGSTPMFHILGFIDIAIPMLVVGGQLVLERYFNYETINDWIRTYKPNVLVMIPTMYYGIIASPDFKPENLMSVDLLVAGGSPPLPAVQKVFQQMGKIIINAYGLTEAPLLTFNTSQRANERPATIGSPLLFDEMIVVDDEMHPLPQGEIGELLVKGKNVTPGYWKLPEENAKAFHDGYFRTGDLAYLNEHGEMTLVNRLKELIITGGENVLPSEVEAVLTQHPLVKSAIVLGFEHPKFGESVSAAIMVNQDVEGADKFQEVLDQFCLEKLAGYKTPKLYMEIDEIPVNSVGKPDRLELSRMMSAHAKENLTASAGS</sequence>
<dbReference type="Gene3D" id="3.40.50.12780">
    <property type="entry name" value="N-terminal domain of ligase-like"/>
    <property type="match status" value="1"/>
</dbReference>
<dbReference type="GO" id="GO:0031956">
    <property type="term" value="F:medium-chain fatty acid-CoA ligase activity"/>
    <property type="evidence" value="ECO:0007669"/>
    <property type="project" value="TreeGrafter"/>
</dbReference>
<name>A0A2J9PMU6_9LACT</name>
<proteinExistence type="inferred from homology"/>
<dbReference type="PANTHER" id="PTHR43201">
    <property type="entry name" value="ACYL-COA SYNTHETASE"/>
    <property type="match status" value="1"/>
</dbReference>
<gene>
    <name evidence="5" type="ORF">A6J77_005290</name>
</gene>
<evidence type="ECO:0000259" key="4">
    <source>
        <dbReference type="Pfam" id="PF13193"/>
    </source>
</evidence>
<reference evidence="6" key="1">
    <citation type="submission" date="2017-12" db="EMBL/GenBank/DDBJ databases">
        <title>FDA dAtabase for Regulatory Grade micrObial Sequences (FDA-ARGOS): Supporting development and validation of Infectious Disease Dx tests.</title>
        <authorList>
            <person name="Hoffmann M."/>
            <person name="Allard M."/>
            <person name="Evans P."/>
            <person name="Brown E."/>
            <person name="Tallon L."/>
            <person name="Sadzewicz L."/>
            <person name="Sengamalay N."/>
            <person name="Ott S."/>
            <person name="Godinez A."/>
            <person name="Nagaraj S."/>
            <person name="Vavikolanu K."/>
            <person name="Aluvathingal J."/>
            <person name="Nadendla S."/>
            <person name="Sichtig H."/>
        </authorList>
    </citation>
    <scope>NUCLEOTIDE SEQUENCE [LARGE SCALE GENOMIC DNA]</scope>
    <source>
        <strain evidence="6">FDAARGOS_249</strain>
    </source>
</reference>
<keyword evidence="2 5" id="KW-0436">Ligase</keyword>
<dbReference type="Pfam" id="PF13193">
    <property type="entry name" value="AMP-binding_C"/>
    <property type="match status" value="1"/>
</dbReference>
<dbReference type="Pfam" id="PF00501">
    <property type="entry name" value="AMP-binding"/>
    <property type="match status" value="1"/>
</dbReference>
<evidence type="ECO:0000256" key="2">
    <source>
        <dbReference type="ARBA" id="ARBA00022598"/>
    </source>
</evidence>
<comment type="caution">
    <text evidence="5">The sequence shown here is derived from an EMBL/GenBank/DDBJ whole genome shotgun (WGS) entry which is preliminary data.</text>
</comment>
<organism evidence="5 6">
    <name type="scientific">Aerococcus viridans</name>
    <dbReference type="NCBI Taxonomy" id="1377"/>
    <lineage>
        <taxon>Bacteria</taxon>
        <taxon>Bacillati</taxon>
        <taxon>Bacillota</taxon>
        <taxon>Bacilli</taxon>
        <taxon>Lactobacillales</taxon>
        <taxon>Aerococcaceae</taxon>
        <taxon>Aerococcus</taxon>
    </lineage>
</organism>
<dbReference type="PANTHER" id="PTHR43201:SF5">
    <property type="entry name" value="MEDIUM-CHAIN ACYL-COA LIGASE ACSF2, MITOCHONDRIAL"/>
    <property type="match status" value="1"/>
</dbReference>
<comment type="similarity">
    <text evidence="1">Belongs to the ATP-dependent AMP-binding enzyme family.</text>
</comment>
<dbReference type="InterPro" id="IPR020845">
    <property type="entry name" value="AMP-binding_CS"/>
</dbReference>
<dbReference type="RefSeq" id="WP_083068809.1">
    <property type="nucleotide sequence ID" value="NZ_JALXKY010000004.1"/>
</dbReference>
<evidence type="ECO:0000259" key="3">
    <source>
        <dbReference type="Pfam" id="PF00501"/>
    </source>
</evidence>
<dbReference type="Proteomes" id="UP000192813">
    <property type="component" value="Unassembled WGS sequence"/>
</dbReference>
<dbReference type="Gene3D" id="3.30.300.30">
    <property type="match status" value="1"/>
</dbReference>
<accession>A0A2J9PMU6</accession>
<dbReference type="InterPro" id="IPR045851">
    <property type="entry name" value="AMP-bd_C_sf"/>
</dbReference>
<dbReference type="SUPFAM" id="SSF56801">
    <property type="entry name" value="Acetyl-CoA synthetase-like"/>
    <property type="match status" value="1"/>
</dbReference>
<evidence type="ECO:0000313" key="6">
    <source>
        <dbReference type="Proteomes" id="UP000192813"/>
    </source>
</evidence>
<dbReference type="InterPro" id="IPR025110">
    <property type="entry name" value="AMP-bd_C"/>
</dbReference>
<evidence type="ECO:0000256" key="1">
    <source>
        <dbReference type="ARBA" id="ARBA00006432"/>
    </source>
</evidence>
<evidence type="ECO:0000313" key="5">
    <source>
        <dbReference type="EMBL" id="PNL91665.1"/>
    </source>
</evidence>
<dbReference type="GO" id="GO:0006631">
    <property type="term" value="P:fatty acid metabolic process"/>
    <property type="evidence" value="ECO:0007669"/>
    <property type="project" value="TreeGrafter"/>
</dbReference>
<protein>
    <submittedName>
        <fullName evidence="5">Long-chain fatty acid--CoA ligase</fullName>
    </submittedName>
</protein>
<dbReference type="EMBL" id="NBTM02000001">
    <property type="protein sequence ID" value="PNL91665.1"/>
    <property type="molecule type" value="Genomic_DNA"/>
</dbReference>